<feature type="region of interest" description="Disordered" evidence="1">
    <location>
        <begin position="1"/>
        <end position="53"/>
    </location>
</feature>
<feature type="compositionally biased region" description="Low complexity" evidence="1">
    <location>
        <begin position="22"/>
        <end position="32"/>
    </location>
</feature>
<dbReference type="Proteomes" id="UP000301751">
    <property type="component" value="Unassembled WGS sequence"/>
</dbReference>
<evidence type="ECO:0000313" key="2">
    <source>
        <dbReference type="EMBL" id="GCL64652.1"/>
    </source>
</evidence>
<organism evidence="2 3">
    <name type="scientific">Pseudaquabacterium pictum</name>
    <dbReference type="NCBI Taxonomy" id="2315236"/>
    <lineage>
        <taxon>Bacteria</taxon>
        <taxon>Pseudomonadati</taxon>
        <taxon>Pseudomonadota</taxon>
        <taxon>Betaproteobacteria</taxon>
        <taxon>Burkholderiales</taxon>
        <taxon>Sphaerotilaceae</taxon>
        <taxon>Pseudaquabacterium</taxon>
    </lineage>
</organism>
<name>A0A480AWT6_9BURK</name>
<reference evidence="3" key="1">
    <citation type="submission" date="2019-03" db="EMBL/GenBank/DDBJ databases">
        <title>Aquabacterium pictum sp.nov., the first bacteriochlorophyll a-containing freshwater bacterium in the genus Aquabacterium of the class Betaproteobacteria.</title>
        <authorList>
            <person name="Hirose S."/>
            <person name="Tank M."/>
            <person name="Hara E."/>
            <person name="Tamaki H."/>
            <person name="Takaichi S."/>
            <person name="Haruta S."/>
            <person name="Hanada S."/>
        </authorList>
    </citation>
    <scope>NUCLEOTIDE SEQUENCE [LARGE SCALE GENOMIC DNA]</scope>
    <source>
        <strain evidence="3">W35</strain>
    </source>
</reference>
<protein>
    <submittedName>
        <fullName evidence="2">Uncharacterized protein</fullName>
    </submittedName>
</protein>
<accession>A0A480AWT6</accession>
<evidence type="ECO:0000313" key="3">
    <source>
        <dbReference type="Proteomes" id="UP000301751"/>
    </source>
</evidence>
<comment type="caution">
    <text evidence="2">The sequence shown here is derived from an EMBL/GenBank/DDBJ whole genome shotgun (WGS) entry which is preliminary data.</text>
</comment>
<evidence type="ECO:0000256" key="1">
    <source>
        <dbReference type="SAM" id="MobiDB-lite"/>
    </source>
</evidence>
<gene>
    <name evidence="2" type="ORF">AQPW35_37330</name>
</gene>
<keyword evidence="3" id="KW-1185">Reference proteome</keyword>
<dbReference type="AlphaFoldDB" id="A0A480AWT6"/>
<sequence>MMGLSSTMKQDRGGGRAGRGWSGTRMGSQGAHGQRGGGGWRRGSSTDYGHHRAAPEGGAWLQLLWALSYRAGRRRRTELTAARQNRRRLRA</sequence>
<proteinExistence type="predicted"/>
<dbReference type="EMBL" id="BJCL01000010">
    <property type="protein sequence ID" value="GCL64652.1"/>
    <property type="molecule type" value="Genomic_DNA"/>
</dbReference>